<gene>
    <name evidence="1" type="ORF">FWILDA_LOCUS14514</name>
</gene>
<comment type="caution">
    <text evidence="1">The sequence shown here is derived from an EMBL/GenBank/DDBJ whole genome shotgun (WGS) entry which is preliminary data.</text>
</comment>
<sequence length="443" mass="51197">MVTDISISSPLRLFLMPITALSAKTSAKYLSKSFHLRQIYQQHGLTAQHKTYRFFKNLYSYEQREALIKNNSKLDQLTGQYLPRNQHIFRRSDNSYYYKTNEQLTGHCAKPLLIRKSYRLGYHSLSTLPLLKLARQSQPKEPLTFRKKLTTKLVPQDFQGYLITSLLLLAKQAEFLNLPLEQPQVPHNGFKCDQLDYTHFQKKPILRFKFARTSADLVKEFMLNLDHQAESLDLDEAQNFTDSRFPDPLQSRNAYLNLRGVKLNSNLLFPVAYLPKFFFISDQWPPTSYGLLAKKAPPNQIMKQLNKLSSRSGVSADHATQRLKRLKACSTCGKQFLAYQAYNYCSPSQTGQISRTELNKFQNYKYFTEQQALNILKPLLNEQQLTLTFSDTTGSNNDPAKAKGCAETYAIKYFLTKFFLIPTTDELDPDMTKDTEHLNRKAD</sequence>
<dbReference type="AlphaFoldDB" id="A0A9W4T2G0"/>
<evidence type="ECO:0000313" key="1">
    <source>
        <dbReference type="EMBL" id="CAI2190313.1"/>
    </source>
</evidence>
<proteinExistence type="predicted"/>
<feature type="non-terminal residue" evidence="1">
    <location>
        <position position="443"/>
    </location>
</feature>
<organism evidence="1 2">
    <name type="scientific">Funneliformis geosporum</name>
    <dbReference type="NCBI Taxonomy" id="1117311"/>
    <lineage>
        <taxon>Eukaryota</taxon>
        <taxon>Fungi</taxon>
        <taxon>Fungi incertae sedis</taxon>
        <taxon>Mucoromycota</taxon>
        <taxon>Glomeromycotina</taxon>
        <taxon>Glomeromycetes</taxon>
        <taxon>Glomerales</taxon>
        <taxon>Glomeraceae</taxon>
        <taxon>Funneliformis</taxon>
    </lineage>
</organism>
<keyword evidence="2" id="KW-1185">Reference proteome</keyword>
<dbReference type="EMBL" id="CAMKVN010006459">
    <property type="protein sequence ID" value="CAI2190313.1"/>
    <property type="molecule type" value="Genomic_DNA"/>
</dbReference>
<accession>A0A9W4T2G0</accession>
<evidence type="ECO:0000313" key="2">
    <source>
        <dbReference type="Proteomes" id="UP001153678"/>
    </source>
</evidence>
<name>A0A9W4T2G0_9GLOM</name>
<reference evidence="1" key="1">
    <citation type="submission" date="2022-08" db="EMBL/GenBank/DDBJ databases">
        <authorList>
            <person name="Kallberg Y."/>
            <person name="Tangrot J."/>
            <person name="Rosling A."/>
        </authorList>
    </citation>
    <scope>NUCLEOTIDE SEQUENCE</scope>
    <source>
        <strain evidence="1">Wild A</strain>
    </source>
</reference>
<dbReference type="Proteomes" id="UP001153678">
    <property type="component" value="Unassembled WGS sequence"/>
</dbReference>
<protein>
    <submittedName>
        <fullName evidence="1">16429_t:CDS:1</fullName>
    </submittedName>
</protein>
<dbReference type="OrthoDB" id="2419771at2759"/>